<feature type="domain" description="Thioredoxin-like fold" evidence="7">
    <location>
        <begin position="223"/>
        <end position="269"/>
    </location>
</feature>
<evidence type="ECO:0000256" key="5">
    <source>
        <dbReference type="ARBA" id="ARBA00047388"/>
    </source>
</evidence>
<comment type="catalytic activity">
    <reaction evidence="5">
        <text>[protein]-dithiol + NAD(+) = [protein]-disulfide + NADH + H(+)</text>
        <dbReference type="Rhea" id="RHEA:18749"/>
        <dbReference type="Rhea" id="RHEA-COMP:10593"/>
        <dbReference type="Rhea" id="RHEA-COMP:10594"/>
        <dbReference type="ChEBI" id="CHEBI:15378"/>
        <dbReference type="ChEBI" id="CHEBI:29950"/>
        <dbReference type="ChEBI" id="CHEBI:50058"/>
        <dbReference type="ChEBI" id="CHEBI:57540"/>
        <dbReference type="ChEBI" id="CHEBI:57945"/>
        <dbReference type="EC" id="1.8.1.8"/>
    </reaction>
</comment>
<dbReference type="EMBL" id="LXQA010009927">
    <property type="protein sequence ID" value="MCH86210.1"/>
    <property type="molecule type" value="Genomic_DNA"/>
</dbReference>
<name>A0A392MFD1_9FABA</name>
<comment type="caution">
    <text evidence="8">The sequence shown here is derived from an EMBL/GenBank/DDBJ whole genome shotgun (WGS) entry which is preliminary data.</text>
</comment>
<evidence type="ECO:0000259" key="7">
    <source>
        <dbReference type="Pfam" id="PF13905"/>
    </source>
</evidence>
<feature type="domain" description="Thioredoxin-like fold" evidence="7">
    <location>
        <begin position="106"/>
        <end position="198"/>
    </location>
</feature>
<dbReference type="GO" id="GO:0047134">
    <property type="term" value="F:protein-disulfide reductase [NAD(P)H] activity"/>
    <property type="evidence" value="ECO:0007669"/>
    <property type="project" value="UniProtKB-EC"/>
</dbReference>
<dbReference type="PANTHER" id="PTHR13871:SF96">
    <property type="entry name" value="THIOREDOXIN DOMAIN-CONTAINING PROTEIN"/>
    <property type="match status" value="1"/>
</dbReference>
<comment type="catalytic activity">
    <reaction evidence="6">
        <text>[protein]-dithiol + NADP(+) = [protein]-disulfide + NADPH + H(+)</text>
        <dbReference type="Rhea" id="RHEA:18753"/>
        <dbReference type="Rhea" id="RHEA-COMP:10593"/>
        <dbReference type="Rhea" id="RHEA-COMP:10594"/>
        <dbReference type="ChEBI" id="CHEBI:15378"/>
        <dbReference type="ChEBI" id="CHEBI:29950"/>
        <dbReference type="ChEBI" id="CHEBI:50058"/>
        <dbReference type="ChEBI" id="CHEBI:57783"/>
        <dbReference type="ChEBI" id="CHEBI:58349"/>
        <dbReference type="EC" id="1.8.1.8"/>
    </reaction>
</comment>
<reference evidence="8 9" key="1">
    <citation type="journal article" date="2018" name="Front. Plant Sci.">
        <title>Red Clover (Trifolium pratense) and Zigzag Clover (T. medium) - A Picture of Genomic Similarities and Differences.</title>
        <authorList>
            <person name="Dluhosova J."/>
            <person name="Istvanek J."/>
            <person name="Nedelnik J."/>
            <person name="Repkova J."/>
        </authorList>
    </citation>
    <scope>NUCLEOTIDE SEQUENCE [LARGE SCALE GENOMIC DNA]</scope>
    <source>
        <strain evidence="9">cv. 10/8</strain>
        <tissue evidence="8">Leaf</tissue>
    </source>
</reference>
<dbReference type="AlphaFoldDB" id="A0A392MFD1"/>
<keyword evidence="2" id="KW-0677">Repeat</keyword>
<evidence type="ECO:0000256" key="3">
    <source>
        <dbReference type="ARBA" id="ARBA00023002"/>
    </source>
</evidence>
<proteinExistence type="predicted"/>
<dbReference type="InterPro" id="IPR036249">
    <property type="entry name" value="Thioredoxin-like_sf"/>
</dbReference>
<dbReference type="InterPro" id="IPR046349">
    <property type="entry name" value="C1-like_sf"/>
</dbReference>
<accession>A0A392MFD1</accession>
<keyword evidence="4" id="KW-0520">NAD</keyword>
<dbReference type="InterPro" id="IPR012336">
    <property type="entry name" value="Thioredoxin-like_fold"/>
</dbReference>
<sequence>MPWLAIPFSDTETRKCLNELFHVSDIPHLALFDEAGNVVAHDGVDIIRDYGAEGYPFTLKRIQELKDQKEEEAKRNQSLRLLLVSHSRDFVISSDANKIPISELEGKTVGLYFCATSYRSCALFTRQLKEVYEKLKTRRENFEVVCIPVDDGEESLEEELESVPWLSLPLKDKTCAKLIKYFELSEIPTLVIIGPDGKTLHPNVAEAIEDHGIDAYPFTPEKEQNSFDEFFAGMPWLALPFGDSRKEFLSRKFKVSAIPMLVAIGPSGRTVTKEARDLVDLYGADAYPFTEERIKEIDARNDEIAKGWPEKVTHETHEHGLVLSCCKNYHCDDCNEEGHNWSYFCEECDFDLHPNCALGDKGSID</sequence>
<organism evidence="8 9">
    <name type="scientific">Trifolium medium</name>
    <dbReference type="NCBI Taxonomy" id="97028"/>
    <lineage>
        <taxon>Eukaryota</taxon>
        <taxon>Viridiplantae</taxon>
        <taxon>Streptophyta</taxon>
        <taxon>Embryophyta</taxon>
        <taxon>Tracheophyta</taxon>
        <taxon>Spermatophyta</taxon>
        <taxon>Magnoliopsida</taxon>
        <taxon>eudicotyledons</taxon>
        <taxon>Gunneridae</taxon>
        <taxon>Pentapetalae</taxon>
        <taxon>rosids</taxon>
        <taxon>fabids</taxon>
        <taxon>Fabales</taxon>
        <taxon>Fabaceae</taxon>
        <taxon>Papilionoideae</taxon>
        <taxon>50 kb inversion clade</taxon>
        <taxon>NPAAA clade</taxon>
        <taxon>Hologalegina</taxon>
        <taxon>IRL clade</taxon>
        <taxon>Trifolieae</taxon>
        <taxon>Trifolium</taxon>
    </lineage>
</organism>
<keyword evidence="9" id="KW-1185">Reference proteome</keyword>
<evidence type="ECO:0000256" key="2">
    <source>
        <dbReference type="ARBA" id="ARBA00022737"/>
    </source>
</evidence>
<dbReference type="InterPro" id="IPR052259">
    <property type="entry name" value="Nucleoredoxin-like"/>
</dbReference>
<dbReference type="SUPFAM" id="SSF57889">
    <property type="entry name" value="Cysteine-rich domain"/>
    <property type="match status" value="1"/>
</dbReference>
<dbReference type="EC" id="1.8.1.8" evidence="1"/>
<evidence type="ECO:0000256" key="4">
    <source>
        <dbReference type="ARBA" id="ARBA00023027"/>
    </source>
</evidence>
<evidence type="ECO:0000313" key="9">
    <source>
        <dbReference type="Proteomes" id="UP000265520"/>
    </source>
</evidence>
<feature type="non-terminal residue" evidence="8">
    <location>
        <position position="365"/>
    </location>
</feature>
<keyword evidence="3" id="KW-0560">Oxidoreductase</keyword>
<dbReference type="Pfam" id="PF13905">
    <property type="entry name" value="Thioredoxin_8"/>
    <property type="match status" value="2"/>
</dbReference>
<evidence type="ECO:0000256" key="6">
    <source>
        <dbReference type="ARBA" id="ARBA00047804"/>
    </source>
</evidence>
<evidence type="ECO:0000313" key="8">
    <source>
        <dbReference type="EMBL" id="MCH86210.1"/>
    </source>
</evidence>
<dbReference type="PANTHER" id="PTHR13871">
    <property type="entry name" value="THIOREDOXIN"/>
    <property type="match status" value="1"/>
</dbReference>
<gene>
    <name evidence="8" type="ORF">A2U01_0007064</name>
</gene>
<evidence type="ECO:0000256" key="1">
    <source>
        <dbReference type="ARBA" id="ARBA00012612"/>
    </source>
</evidence>
<dbReference type="SUPFAM" id="SSF52833">
    <property type="entry name" value="Thioredoxin-like"/>
    <property type="match status" value="1"/>
</dbReference>
<dbReference type="Gene3D" id="3.40.30.10">
    <property type="entry name" value="Glutaredoxin"/>
    <property type="match status" value="3"/>
</dbReference>
<dbReference type="Proteomes" id="UP000265520">
    <property type="component" value="Unassembled WGS sequence"/>
</dbReference>
<protein>
    <recommendedName>
        <fullName evidence="1">protein-disulfide reductase</fullName>
        <ecNumber evidence="1">1.8.1.8</ecNumber>
    </recommendedName>
</protein>